<name>A0AAW0BLX6_9AGAR</name>
<evidence type="ECO:0000256" key="3">
    <source>
        <dbReference type="SAM" id="MobiDB-lite"/>
    </source>
</evidence>
<dbReference type="Proteomes" id="UP001383192">
    <property type="component" value="Unassembled WGS sequence"/>
</dbReference>
<feature type="DNA-binding region" description="Homeobox" evidence="1">
    <location>
        <begin position="19"/>
        <end position="79"/>
    </location>
</feature>
<dbReference type="InterPro" id="IPR001356">
    <property type="entry name" value="HD"/>
</dbReference>
<dbReference type="SMART" id="SM00389">
    <property type="entry name" value="HOX"/>
    <property type="match status" value="1"/>
</dbReference>
<accession>A0AAW0BLX6</accession>
<reference evidence="5 6" key="1">
    <citation type="submission" date="2024-01" db="EMBL/GenBank/DDBJ databases">
        <title>A draft genome for a cacao thread blight-causing isolate of Paramarasmius palmivorus.</title>
        <authorList>
            <person name="Baruah I.K."/>
            <person name="Bukari Y."/>
            <person name="Amoako-Attah I."/>
            <person name="Meinhardt L.W."/>
            <person name="Bailey B.A."/>
            <person name="Cohen S.P."/>
        </authorList>
    </citation>
    <scope>NUCLEOTIDE SEQUENCE [LARGE SCALE GENOMIC DNA]</scope>
    <source>
        <strain evidence="5 6">GH-12</strain>
    </source>
</reference>
<dbReference type="EMBL" id="JAYKXP010000090">
    <property type="protein sequence ID" value="KAK7028132.1"/>
    <property type="molecule type" value="Genomic_DNA"/>
</dbReference>
<dbReference type="CDD" id="cd00086">
    <property type="entry name" value="homeodomain"/>
    <property type="match status" value="1"/>
</dbReference>
<feature type="region of interest" description="Disordered" evidence="3">
    <location>
        <begin position="171"/>
        <end position="207"/>
    </location>
</feature>
<evidence type="ECO:0000259" key="4">
    <source>
        <dbReference type="PROSITE" id="PS50071"/>
    </source>
</evidence>
<dbReference type="Pfam" id="PF00046">
    <property type="entry name" value="Homeodomain"/>
    <property type="match status" value="1"/>
</dbReference>
<dbReference type="PROSITE" id="PS50071">
    <property type="entry name" value="HOMEOBOX_2"/>
    <property type="match status" value="1"/>
</dbReference>
<sequence>MSTPAPSEPDAVSVKKPRSNRNAVRATDQQRALLQQAFRQCNDPPVGEAMKLLAAETGLTEKWIKDWFRRENKKNRVAVKQEVEDSSPERLAFSEPEVTFTSQAPSNPRPKKKARLLPAPLSSNTIVIKREYSDPSLQVNSPLPEQQPKAQTPSDTLVLPLSGDIVSTVSSYQKHASKRRGRRKKLNAVSAHASNSQVNASPIPAEENSEVAHDQALSTQVSVFSLLSEKLLRKTTLGVNVFTVRTTFSR</sequence>
<dbReference type="GO" id="GO:0003677">
    <property type="term" value="F:DNA binding"/>
    <property type="evidence" value="ECO:0007669"/>
    <property type="project" value="UniProtKB-UniRule"/>
</dbReference>
<evidence type="ECO:0000256" key="1">
    <source>
        <dbReference type="PROSITE-ProRule" id="PRU00108"/>
    </source>
</evidence>
<dbReference type="InterPro" id="IPR009057">
    <property type="entry name" value="Homeodomain-like_sf"/>
</dbReference>
<dbReference type="SUPFAM" id="SSF46689">
    <property type="entry name" value="Homeodomain-like"/>
    <property type="match status" value="1"/>
</dbReference>
<organism evidence="5 6">
    <name type="scientific">Paramarasmius palmivorus</name>
    <dbReference type="NCBI Taxonomy" id="297713"/>
    <lineage>
        <taxon>Eukaryota</taxon>
        <taxon>Fungi</taxon>
        <taxon>Dikarya</taxon>
        <taxon>Basidiomycota</taxon>
        <taxon>Agaricomycotina</taxon>
        <taxon>Agaricomycetes</taxon>
        <taxon>Agaricomycetidae</taxon>
        <taxon>Agaricales</taxon>
        <taxon>Marasmiineae</taxon>
        <taxon>Marasmiaceae</taxon>
        <taxon>Paramarasmius</taxon>
    </lineage>
</organism>
<feature type="region of interest" description="Disordered" evidence="3">
    <location>
        <begin position="1"/>
        <end position="27"/>
    </location>
</feature>
<feature type="region of interest" description="Disordered" evidence="3">
    <location>
        <begin position="75"/>
        <end position="118"/>
    </location>
</feature>
<comment type="caution">
    <text evidence="5">The sequence shown here is derived from an EMBL/GenBank/DDBJ whole genome shotgun (WGS) entry which is preliminary data.</text>
</comment>
<keyword evidence="6" id="KW-1185">Reference proteome</keyword>
<proteinExistence type="predicted"/>
<gene>
    <name evidence="5" type="ORF">VNI00_014947</name>
</gene>
<feature type="compositionally biased region" description="Basic residues" evidence="3">
    <location>
        <begin position="175"/>
        <end position="186"/>
    </location>
</feature>
<keyword evidence="1 2" id="KW-0238">DNA-binding</keyword>
<evidence type="ECO:0000313" key="6">
    <source>
        <dbReference type="Proteomes" id="UP001383192"/>
    </source>
</evidence>
<evidence type="ECO:0000256" key="2">
    <source>
        <dbReference type="RuleBase" id="RU000682"/>
    </source>
</evidence>
<dbReference type="Gene3D" id="1.10.10.60">
    <property type="entry name" value="Homeodomain-like"/>
    <property type="match status" value="1"/>
</dbReference>
<dbReference type="GO" id="GO:0005634">
    <property type="term" value="C:nucleus"/>
    <property type="evidence" value="ECO:0007669"/>
    <property type="project" value="UniProtKB-SubCell"/>
</dbReference>
<dbReference type="AlphaFoldDB" id="A0AAW0BLX6"/>
<keyword evidence="1 2" id="KW-0539">Nucleus</keyword>
<comment type="subcellular location">
    <subcellularLocation>
        <location evidence="1 2">Nucleus</location>
    </subcellularLocation>
</comment>
<protein>
    <recommendedName>
        <fullName evidence="4">Homeobox domain-containing protein</fullName>
    </recommendedName>
</protein>
<keyword evidence="1 2" id="KW-0371">Homeobox</keyword>
<evidence type="ECO:0000313" key="5">
    <source>
        <dbReference type="EMBL" id="KAK7028132.1"/>
    </source>
</evidence>
<feature type="domain" description="Homeobox" evidence="4">
    <location>
        <begin position="17"/>
        <end position="78"/>
    </location>
</feature>